<evidence type="ECO:0000256" key="3">
    <source>
        <dbReference type="ARBA" id="ARBA00012314"/>
    </source>
</evidence>
<dbReference type="PANTHER" id="PTHR42821:SF1">
    <property type="entry name" value="CATALASE-B"/>
    <property type="match status" value="1"/>
</dbReference>
<dbReference type="InterPro" id="IPR011614">
    <property type="entry name" value="Catalase_core"/>
</dbReference>
<evidence type="ECO:0000256" key="6">
    <source>
        <dbReference type="ARBA" id="ARBA00022723"/>
    </source>
</evidence>
<dbReference type="SUPFAM" id="SSF56634">
    <property type="entry name" value="Heme-dependent catalase-like"/>
    <property type="match status" value="1"/>
</dbReference>
<dbReference type="InterPro" id="IPR010582">
    <property type="entry name" value="Catalase_immune_responsive"/>
</dbReference>
<keyword evidence="4 10" id="KW-0575">Peroxidase</keyword>
<dbReference type="PRINTS" id="PR00067">
    <property type="entry name" value="CATALASE"/>
</dbReference>
<dbReference type="InterPro" id="IPR002226">
    <property type="entry name" value="Catalase_haem_BS"/>
</dbReference>
<dbReference type="PROSITE" id="PS00438">
    <property type="entry name" value="CATALASE_2"/>
    <property type="match status" value="1"/>
</dbReference>
<evidence type="ECO:0000256" key="12">
    <source>
        <dbReference type="SAM" id="MobiDB-lite"/>
    </source>
</evidence>
<name>A0ABW5P2J3_9DEIO</name>
<dbReference type="SMART" id="SM01060">
    <property type="entry name" value="Catalase"/>
    <property type="match status" value="1"/>
</dbReference>
<dbReference type="Pfam" id="PF00199">
    <property type="entry name" value="Catalase"/>
    <property type="match status" value="1"/>
</dbReference>
<feature type="region of interest" description="Disordered" evidence="12">
    <location>
        <begin position="1"/>
        <end position="58"/>
    </location>
</feature>
<dbReference type="Gene3D" id="1.20.1370.20">
    <property type="match status" value="1"/>
</dbReference>
<dbReference type="PROSITE" id="PS00437">
    <property type="entry name" value="CATALASE_1"/>
    <property type="match status" value="1"/>
</dbReference>
<keyword evidence="6 10" id="KW-0479">Metal-binding</keyword>
<evidence type="ECO:0000313" key="15">
    <source>
        <dbReference type="Proteomes" id="UP001597475"/>
    </source>
</evidence>
<dbReference type="InterPro" id="IPR024712">
    <property type="entry name" value="Catalase_clade2"/>
</dbReference>
<dbReference type="PIRSF" id="PIRSF038927">
    <property type="entry name" value="Catalase_clade2"/>
    <property type="match status" value="1"/>
</dbReference>
<protein>
    <recommendedName>
        <fullName evidence="3 10">Catalase</fullName>
        <ecNumber evidence="3 10">1.11.1.6</ecNumber>
    </recommendedName>
</protein>
<dbReference type="CDD" id="cd03132">
    <property type="entry name" value="GATase1_catalase"/>
    <property type="match status" value="1"/>
</dbReference>
<dbReference type="Gene3D" id="2.40.180.10">
    <property type="entry name" value="Catalase core domain"/>
    <property type="match status" value="1"/>
</dbReference>
<dbReference type="Pfam" id="PF18011">
    <property type="entry name" value="Catalase_C"/>
    <property type="match status" value="1"/>
</dbReference>
<dbReference type="InterPro" id="IPR018028">
    <property type="entry name" value="Catalase"/>
</dbReference>
<keyword evidence="8 10" id="KW-0408">Iron</keyword>
<dbReference type="InterPro" id="IPR020835">
    <property type="entry name" value="Catalase_sf"/>
</dbReference>
<dbReference type="PROSITE" id="PS51402">
    <property type="entry name" value="CATALASE_3"/>
    <property type="match status" value="1"/>
</dbReference>
<gene>
    <name evidence="14" type="ORF">ACFSR9_04515</name>
</gene>
<evidence type="ECO:0000256" key="9">
    <source>
        <dbReference type="ARBA" id="ARBA00023324"/>
    </source>
</evidence>
<dbReference type="EMBL" id="JBHUMK010000014">
    <property type="protein sequence ID" value="MFD2608705.1"/>
    <property type="molecule type" value="Genomic_DNA"/>
</dbReference>
<feature type="compositionally biased region" description="Polar residues" evidence="12">
    <location>
        <begin position="30"/>
        <end position="41"/>
    </location>
</feature>
<dbReference type="RefSeq" id="WP_386843463.1">
    <property type="nucleotide sequence ID" value="NZ_JBHUMK010000014.1"/>
</dbReference>
<evidence type="ECO:0000256" key="4">
    <source>
        <dbReference type="ARBA" id="ARBA00022559"/>
    </source>
</evidence>
<evidence type="ECO:0000256" key="2">
    <source>
        <dbReference type="ARBA" id="ARBA00010660"/>
    </source>
</evidence>
<comment type="similarity">
    <text evidence="2">Belongs to the catalase family. HPII subfamily.</text>
</comment>
<dbReference type="GO" id="GO:0004096">
    <property type="term" value="F:catalase activity"/>
    <property type="evidence" value="ECO:0007669"/>
    <property type="project" value="UniProtKB-EC"/>
</dbReference>
<dbReference type="Gene3D" id="3.40.50.880">
    <property type="match status" value="1"/>
</dbReference>
<keyword evidence="15" id="KW-1185">Reference proteome</keyword>
<dbReference type="Proteomes" id="UP001597475">
    <property type="component" value="Unassembled WGS sequence"/>
</dbReference>
<evidence type="ECO:0000256" key="7">
    <source>
        <dbReference type="ARBA" id="ARBA00023002"/>
    </source>
</evidence>
<feature type="domain" description="Catalase core" evidence="13">
    <location>
        <begin position="40"/>
        <end position="428"/>
    </location>
</feature>
<dbReference type="InterPro" id="IPR041399">
    <property type="entry name" value="Catalase_large_C"/>
</dbReference>
<comment type="caution">
    <text evidence="14">The sequence shown here is derived from an EMBL/GenBank/DDBJ whole genome shotgun (WGS) entry which is preliminary data.</text>
</comment>
<dbReference type="SUPFAM" id="SSF52317">
    <property type="entry name" value="Class I glutamine amidotransferase-like"/>
    <property type="match status" value="1"/>
</dbReference>
<comment type="catalytic activity">
    <reaction evidence="10 11">
        <text>2 H2O2 = O2 + 2 H2O</text>
        <dbReference type="Rhea" id="RHEA:20309"/>
        <dbReference type="ChEBI" id="CHEBI:15377"/>
        <dbReference type="ChEBI" id="CHEBI:15379"/>
        <dbReference type="ChEBI" id="CHEBI:16240"/>
        <dbReference type="EC" id="1.11.1.6"/>
    </reaction>
</comment>
<reference evidence="15" key="1">
    <citation type="journal article" date="2019" name="Int. J. Syst. Evol. Microbiol.">
        <title>The Global Catalogue of Microorganisms (GCM) 10K type strain sequencing project: providing services to taxonomists for standard genome sequencing and annotation.</title>
        <authorList>
            <consortium name="The Broad Institute Genomics Platform"/>
            <consortium name="The Broad Institute Genome Sequencing Center for Infectious Disease"/>
            <person name="Wu L."/>
            <person name="Ma J."/>
        </authorList>
    </citation>
    <scope>NUCLEOTIDE SEQUENCE [LARGE SCALE GENOMIC DNA]</scope>
    <source>
        <strain evidence="15">KCTC 33842</strain>
    </source>
</reference>
<keyword evidence="5 10" id="KW-0349">Heme</keyword>
<organism evidence="14 15">
    <name type="scientific">Deinococcus taklimakanensis</name>
    <dbReference type="NCBI Taxonomy" id="536443"/>
    <lineage>
        <taxon>Bacteria</taxon>
        <taxon>Thermotogati</taxon>
        <taxon>Deinococcota</taxon>
        <taxon>Deinococci</taxon>
        <taxon>Deinococcales</taxon>
        <taxon>Deinococcaceae</taxon>
        <taxon>Deinococcus</taxon>
    </lineage>
</organism>
<dbReference type="EC" id="1.11.1.6" evidence="3 10"/>
<keyword evidence="7 10" id="KW-0560">Oxidoreductase</keyword>
<dbReference type="PANTHER" id="PTHR42821">
    <property type="entry name" value="CATALASE"/>
    <property type="match status" value="1"/>
</dbReference>
<evidence type="ECO:0000256" key="8">
    <source>
        <dbReference type="ARBA" id="ARBA00023004"/>
    </source>
</evidence>
<comment type="cofactor">
    <cofactor evidence="1 10">
        <name>heme</name>
        <dbReference type="ChEBI" id="CHEBI:30413"/>
    </cofactor>
</comment>
<evidence type="ECO:0000256" key="5">
    <source>
        <dbReference type="ARBA" id="ARBA00022617"/>
    </source>
</evidence>
<dbReference type="InterPro" id="IPR029062">
    <property type="entry name" value="Class_I_gatase-like"/>
</dbReference>
<accession>A0ABW5P2J3</accession>
<dbReference type="Pfam" id="PF06628">
    <property type="entry name" value="Catalase-rel"/>
    <property type="match status" value="1"/>
</dbReference>
<evidence type="ECO:0000256" key="1">
    <source>
        <dbReference type="ARBA" id="ARBA00001971"/>
    </source>
</evidence>
<keyword evidence="9 10" id="KW-0376">Hydrogen peroxide</keyword>
<evidence type="ECO:0000313" key="14">
    <source>
        <dbReference type="EMBL" id="MFD2608705.1"/>
    </source>
</evidence>
<dbReference type="InterPro" id="IPR043156">
    <property type="entry name" value="Catalase_clade2_helical"/>
</dbReference>
<dbReference type="InterPro" id="IPR024708">
    <property type="entry name" value="Catalase_AS"/>
</dbReference>
<proteinExistence type="inferred from homology"/>
<evidence type="ECO:0000259" key="13">
    <source>
        <dbReference type="SMART" id="SM01060"/>
    </source>
</evidence>
<comment type="function">
    <text evidence="10">Decomposes hydrogen peroxide into water and oxygen; serves to protect cells from the toxic effects of hydrogen peroxide.</text>
</comment>
<sequence>MAKRKRSTPISLEETLPTFDQHSKAEDLSTDTAPTGKTLTDNMGHAVSDDQNSLRAGSRGPTLLEDFFFREKMTHFDHERIPERIVHARGTGAHGYFRLDKSLEAYTTAKVLTEVGVETPMFIRFSTVAGFRGSLDTARDVRGFAAKFYTKEGNWDLVGNNIPVFFIQDAIKFPDLVHAVKPEPHNEIPQAASAHDTFYDFIAETPESMHMMMWVHSDRAIPRSYGMMEGFGVHTFRLINSRGESHFVKYHFKPALGVHSLVWDEAQKIGGKDPDFHRRDLWETLNEGGTLEWDFGVQIFTEAQADKWDFDVLDPTKIVPEDLVPVQKIGRVVLNRNVDNFFAETEQVAFMPTNIVPGMDFSNDPLLQGRTFSYLDTQLSRLGSPNWVEIPINRPLAPVHNNQRDGHMRQTINPGRTAYFPNRLAGNLPDQAGARGFVSYPEQMRETKRRARADSFSDHYGQARLFWNSMTPVEKEHITKSLAFELSMCEVRDVRLRMLERLEHINELLASQVAVALGEKPRAAKTAQPGGQQDSAEETALLAGATSPTTASGKLQQARALSQEVGQPKLPKNRKVAVLIAPGVNVAQVNAALDALKKAGAKGELVGTRLGDIDGLNAPKTLSNTDPVLYDGVLVPGGAKSVQALVARPEAHNFVVETYRHAKPIFAFAEGAELLTASPIGKALRNMGGKPDAGKTDGGKAAPVQNLSEVGNAASLWGNPAALAAHGIVVDQAGKDLDAVLDTLAGHRYWGRPQA</sequence>
<evidence type="ECO:0000256" key="11">
    <source>
        <dbReference type="RuleBase" id="RU000498"/>
    </source>
</evidence>
<evidence type="ECO:0000256" key="10">
    <source>
        <dbReference type="PIRNR" id="PIRNR038927"/>
    </source>
</evidence>